<feature type="transmembrane region" description="Helical" evidence="1">
    <location>
        <begin position="193"/>
        <end position="218"/>
    </location>
</feature>
<evidence type="ECO:0000256" key="1">
    <source>
        <dbReference type="SAM" id="Phobius"/>
    </source>
</evidence>
<dbReference type="PANTHER" id="PTHR46895">
    <property type="entry name" value="PROTEIN CBG20548-RELATED"/>
    <property type="match status" value="1"/>
</dbReference>
<feature type="transmembrane region" description="Helical" evidence="1">
    <location>
        <begin position="133"/>
        <end position="155"/>
    </location>
</feature>
<dbReference type="EMBL" id="CATQJA010002626">
    <property type="protein sequence ID" value="CAJ0574102.1"/>
    <property type="molecule type" value="Genomic_DNA"/>
</dbReference>
<dbReference type="PANTHER" id="PTHR46895:SF1">
    <property type="entry name" value="G-PROTEIN COUPLED RECEPTORS FAMILY 1 PROFILE DOMAIN-CONTAINING PROTEIN"/>
    <property type="match status" value="1"/>
</dbReference>
<gene>
    <name evidence="2" type="ORF">MSPICULIGERA_LOCUS12443</name>
</gene>
<sequence>MRVDCSRGPLTTNPLDFWIQHVIFPVQCIGFLTLAITVIYNVLKGRTKHVARWSLLFLAIVDVLIFACLVPQSLGTFRALYENEQFRRFYQLARIRLYAFSNQLSAVDTSIFLLIIIEIYLRARGSTMTKALFGGKAVFLCIATAITGALMISSFHHFSYSPKIWFNCSDENGVPTKMFSKITMNSAYMTKDLFIWLHMASALLLIFIPTILVYFLVYRITRSINSGRTGCDVANEAMELFSSAEGLLLQRKKITVYLPMVAHSFALTHVLSVVPFVWEFFLFHWLGFKGYSITISIMNALLICGKIANFGLLYLSCVEMGRNGLLNY</sequence>
<feature type="transmembrane region" description="Helical" evidence="1">
    <location>
        <begin position="256"/>
        <end position="278"/>
    </location>
</feature>
<feature type="transmembrane region" description="Helical" evidence="1">
    <location>
        <begin position="22"/>
        <end position="43"/>
    </location>
</feature>
<organism evidence="2 3">
    <name type="scientific">Mesorhabditis spiculigera</name>
    <dbReference type="NCBI Taxonomy" id="96644"/>
    <lineage>
        <taxon>Eukaryota</taxon>
        <taxon>Metazoa</taxon>
        <taxon>Ecdysozoa</taxon>
        <taxon>Nematoda</taxon>
        <taxon>Chromadorea</taxon>
        <taxon>Rhabditida</taxon>
        <taxon>Rhabditina</taxon>
        <taxon>Rhabditomorpha</taxon>
        <taxon>Rhabditoidea</taxon>
        <taxon>Rhabditidae</taxon>
        <taxon>Mesorhabditinae</taxon>
        <taxon>Mesorhabditis</taxon>
    </lineage>
</organism>
<feature type="non-terminal residue" evidence="2">
    <location>
        <position position="328"/>
    </location>
</feature>
<dbReference type="Proteomes" id="UP001177023">
    <property type="component" value="Unassembled WGS sequence"/>
</dbReference>
<evidence type="ECO:0000313" key="2">
    <source>
        <dbReference type="EMBL" id="CAJ0574102.1"/>
    </source>
</evidence>
<keyword evidence="1" id="KW-0812">Transmembrane</keyword>
<evidence type="ECO:0000313" key="3">
    <source>
        <dbReference type="Proteomes" id="UP001177023"/>
    </source>
</evidence>
<comment type="caution">
    <text evidence="2">The sequence shown here is derived from an EMBL/GenBank/DDBJ whole genome shotgun (WGS) entry which is preliminary data.</text>
</comment>
<name>A0AA36CTA3_9BILA</name>
<keyword evidence="3" id="KW-1185">Reference proteome</keyword>
<feature type="transmembrane region" description="Helical" evidence="1">
    <location>
        <begin position="290"/>
        <end position="315"/>
    </location>
</feature>
<feature type="transmembrane region" description="Helical" evidence="1">
    <location>
        <begin position="97"/>
        <end position="121"/>
    </location>
</feature>
<keyword evidence="1" id="KW-1133">Transmembrane helix</keyword>
<proteinExistence type="predicted"/>
<accession>A0AA36CTA3</accession>
<evidence type="ECO:0008006" key="4">
    <source>
        <dbReference type="Google" id="ProtNLM"/>
    </source>
</evidence>
<keyword evidence="1" id="KW-0472">Membrane</keyword>
<reference evidence="2" key="1">
    <citation type="submission" date="2023-06" db="EMBL/GenBank/DDBJ databases">
        <authorList>
            <person name="Delattre M."/>
        </authorList>
    </citation>
    <scope>NUCLEOTIDE SEQUENCE</scope>
    <source>
        <strain evidence="2">AF72</strain>
    </source>
</reference>
<protein>
    <recommendedName>
        <fullName evidence="4">G protein-coupled receptor</fullName>
    </recommendedName>
</protein>
<dbReference type="AlphaFoldDB" id="A0AA36CTA3"/>
<feature type="transmembrane region" description="Helical" evidence="1">
    <location>
        <begin position="55"/>
        <end position="77"/>
    </location>
</feature>